<dbReference type="Proteomes" id="UP000314294">
    <property type="component" value="Unassembled WGS sequence"/>
</dbReference>
<evidence type="ECO:0000313" key="2">
    <source>
        <dbReference type="EMBL" id="TNN33462.1"/>
    </source>
</evidence>
<proteinExistence type="predicted"/>
<dbReference type="AlphaFoldDB" id="A0A4Z2EZ09"/>
<comment type="caution">
    <text evidence="2">The sequence shown here is derived from an EMBL/GenBank/DDBJ whole genome shotgun (WGS) entry which is preliminary data.</text>
</comment>
<name>A0A4Z2EZ09_9TELE</name>
<evidence type="ECO:0000256" key="1">
    <source>
        <dbReference type="SAM" id="MobiDB-lite"/>
    </source>
</evidence>
<feature type="region of interest" description="Disordered" evidence="1">
    <location>
        <begin position="1"/>
        <end position="68"/>
    </location>
</feature>
<evidence type="ECO:0000313" key="3">
    <source>
        <dbReference type="Proteomes" id="UP000314294"/>
    </source>
</evidence>
<reference evidence="2 3" key="1">
    <citation type="submission" date="2019-03" db="EMBL/GenBank/DDBJ databases">
        <title>First draft genome of Liparis tanakae, snailfish: a comprehensive survey of snailfish specific genes.</title>
        <authorList>
            <person name="Kim W."/>
            <person name="Song I."/>
            <person name="Jeong J.-H."/>
            <person name="Kim D."/>
            <person name="Kim S."/>
            <person name="Ryu S."/>
            <person name="Song J.Y."/>
            <person name="Lee S.K."/>
        </authorList>
    </citation>
    <scope>NUCLEOTIDE SEQUENCE [LARGE SCALE GENOMIC DNA]</scope>
    <source>
        <tissue evidence="2">Muscle</tissue>
    </source>
</reference>
<protein>
    <submittedName>
        <fullName evidence="2">Uncharacterized protein</fullName>
    </submittedName>
</protein>
<gene>
    <name evidence="2" type="ORF">EYF80_056379</name>
</gene>
<keyword evidence="3" id="KW-1185">Reference proteome</keyword>
<sequence>MQVGTDSLAKHKDWIQTELSRPPGASCGFKSRGTRTKPRNTPPPSGEPKHKQCTKPRPLPPSADLSLK</sequence>
<dbReference type="EMBL" id="SRLO01002238">
    <property type="protein sequence ID" value="TNN33462.1"/>
    <property type="molecule type" value="Genomic_DNA"/>
</dbReference>
<accession>A0A4Z2EZ09</accession>
<organism evidence="2 3">
    <name type="scientific">Liparis tanakae</name>
    <name type="common">Tanaka's snailfish</name>
    <dbReference type="NCBI Taxonomy" id="230148"/>
    <lineage>
        <taxon>Eukaryota</taxon>
        <taxon>Metazoa</taxon>
        <taxon>Chordata</taxon>
        <taxon>Craniata</taxon>
        <taxon>Vertebrata</taxon>
        <taxon>Euteleostomi</taxon>
        <taxon>Actinopterygii</taxon>
        <taxon>Neopterygii</taxon>
        <taxon>Teleostei</taxon>
        <taxon>Neoteleostei</taxon>
        <taxon>Acanthomorphata</taxon>
        <taxon>Eupercaria</taxon>
        <taxon>Perciformes</taxon>
        <taxon>Cottioidei</taxon>
        <taxon>Cottales</taxon>
        <taxon>Liparidae</taxon>
        <taxon>Liparis</taxon>
    </lineage>
</organism>